<gene>
    <name evidence="2" type="ORF">V6N11_036152</name>
</gene>
<dbReference type="EMBL" id="JBBPBN010000024">
    <property type="protein sequence ID" value="KAK9009622.1"/>
    <property type="molecule type" value="Genomic_DNA"/>
</dbReference>
<organism evidence="2 3">
    <name type="scientific">Hibiscus sabdariffa</name>
    <name type="common">roselle</name>
    <dbReference type="NCBI Taxonomy" id="183260"/>
    <lineage>
        <taxon>Eukaryota</taxon>
        <taxon>Viridiplantae</taxon>
        <taxon>Streptophyta</taxon>
        <taxon>Embryophyta</taxon>
        <taxon>Tracheophyta</taxon>
        <taxon>Spermatophyta</taxon>
        <taxon>Magnoliopsida</taxon>
        <taxon>eudicotyledons</taxon>
        <taxon>Gunneridae</taxon>
        <taxon>Pentapetalae</taxon>
        <taxon>rosids</taxon>
        <taxon>malvids</taxon>
        <taxon>Malvales</taxon>
        <taxon>Malvaceae</taxon>
        <taxon>Malvoideae</taxon>
        <taxon>Hibiscus</taxon>
    </lineage>
</organism>
<feature type="transmembrane region" description="Helical" evidence="1">
    <location>
        <begin position="57"/>
        <end position="73"/>
    </location>
</feature>
<sequence>MKMEQLLLDLPVVGSSAARHNFRFFVGLLFVLFLLPTENIGGSVLPRASNHPRRLHNIELFFTLTGSLIALFIEDDSKTSRFCALCSTVAMVSALASIVYACFACLITLLVIL</sequence>
<feature type="transmembrane region" description="Helical" evidence="1">
    <location>
        <begin position="21"/>
        <end position="37"/>
    </location>
</feature>
<proteinExistence type="predicted"/>
<evidence type="ECO:0000313" key="3">
    <source>
        <dbReference type="Proteomes" id="UP001396334"/>
    </source>
</evidence>
<evidence type="ECO:0000256" key="1">
    <source>
        <dbReference type="SAM" id="Phobius"/>
    </source>
</evidence>
<comment type="caution">
    <text evidence="2">The sequence shown here is derived from an EMBL/GenBank/DDBJ whole genome shotgun (WGS) entry which is preliminary data.</text>
</comment>
<reference evidence="2 3" key="1">
    <citation type="journal article" date="2024" name="G3 (Bethesda)">
        <title>Genome assembly of Hibiscus sabdariffa L. provides insights into metabolisms of medicinal natural products.</title>
        <authorList>
            <person name="Kim T."/>
        </authorList>
    </citation>
    <scope>NUCLEOTIDE SEQUENCE [LARGE SCALE GENOMIC DNA]</scope>
    <source>
        <strain evidence="2">TK-2024</strain>
        <tissue evidence="2">Old leaves</tissue>
    </source>
</reference>
<name>A0ABR2RA99_9ROSI</name>
<feature type="transmembrane region" description="Helical" evidence="1">
    <location>
        <begin position="85"/>
        <end position="112"/>
    </location>
</feature>
<dbReference type="Proteomes" id="UP001396334">
    <property type="component" value="Unassembled WGS sequence"/>
</dbReference>
<keyword evidence="3" id="KW-1185">Reference proteome</keyword>
<keyword evidence="1" id="KW-0812">Transmembrane</keyword>
<keyword evidence="1" id="KW-0472">Membrane</keyword>
<evidence type="ECO:0000313" key="2">
    <source>
        <dbReference type="EMBL" id="KAK9009622.1"/>
    </source>
</evidence>
<accession>A0ABR2RA99</accession>
<protein>
    <submittedName>
        <fullName evidence="2">Uncharacterized protein</fullName>
    </submittedName>
</protein>
<keyword evidence="1" id="KW-1133">Transmembrane helix</keyword>